<name>A0A1I7VW33_LOALO</name>
<evidence type="ECO:0000313" key="3">
    <source>
        <dbReference type="WBParaSite" id="EN70_6919"/>
    </source>
</evidence>
<feature type="compositionally biased region" description="Low complexity" evidence="1">
    <location>
        <begin position="303"/>
        <end position="325"/>
    </location>
</feature>
<feature type="region of interest" description="Disordered" evidence="1">
    <location>
        <begin position="154"/>
        <end position="176"/>
    </location>
</feature>
<reference evidence="3" key="2">
    <citation type="submission" date="2016-11" db="UniProtKB">
        <authorList>
            <consortium name="WormBaseParasite"/>
        </authorList>
    </citation>
    <scope>IDENTIFICATION</scope>
</reference>
<dbReference type="AlphaFoldDB" id="A0A1I7VW33"/>
<organism evidence="2 3">
    <name type="scientific">Loa loa</name>
    <name type="common">Eye worm</name>
    <name type="synonym">Filaria loa</name>
    <dbReference type="NCBI Taxonomy" id="7209"/>
    <lineage>
        <taxon>Eukaryota</taxon>
        <taxon>Metazoa</taxon>
        <taxon>Ecdysozoa</taxon>
        <taxon>Nematoda</taxon>
        <taxon>Chromadorea</taxon>
        <taxon>Rhabditida</taxon>
        <taxon>Spirurina</taxon>
        <taxon>Spiruromorpha</taxon>
        <taxon>Filarioidea</taxon>
        <taxon>Onchocercidae</taxon>
        <taxon>Loa</taxon>
    </lineage>
</organism>
<evidence type="ECO:0000313" key="2">
    <source>
        <dbReference type="Proteomes" id="UP000095285"/>
    </source>
</evidence>
<sequence length="505" mass="54890">MTDRNSNDLSYLIDKKIKKEKIAASTTSSNPCGLYDLSAYQQQHTTISHELCSNNSIITTSSTNLYSSTISSSNTQRPQAIVTPMTTTVTINAPVTTRNQESETKKTDDNKGQSNGMIPDIKNNNTLQEEEQRLNNQHCIQCSTATYKRDVNNSNISSITTTGSITSTRSSSSSSNFRDILDHHITTMIDDSLPTIISSDLIETKKIGTINANDQKMLSFLTITNHQQNSPKCLSPVVEDSISSGNNSYLTIDSVSMVASISSSTGNVSASETTTRFIVPSDTVSSSIAISHVSPVKGERIMSSSKSATSTLCSSTTSQSSSNRTITDKRHSVSTCLTNSRVNDNMSSLTKSKSIANATTKTQRTRLHRSPINHTTISGTGNIVENMRRLNITLPSGRSELSATLADGVKLCNFANRIRLRAVHSLFTPVSEELPLSPPKCRRNVDSFLAACRRIGVPEKRPDYKSPSYGRRKATLAGLEAFHTAVVEGLLAQYEQLLVTLPADS</sequence>
<reference evidence="2" key="1">
    <citation type="submission" date="2012-04" db="EMBL/GenBank/DDBJ databases">
        <title>The Genome Sequence of Loa loa.</title>
        <authorList>
            <consortium name="The Broad Institute Genome Sequencing Platform"/>
            <consortium name="Broad Institute Genome Sequencing Center for Infectious Disease"/>
            <person name="Nutman T.B."/>
            <person name="Fink D.L."/>
            <person name="Russ C."/>
            <person name="Young S."/>
            <person name="Zeng Q."/>
            <person name="Gargeya S."/>
            <person name="Alvarado L."/>
            <person name="Berlin A."/>
            <person name="Chapman S.B."/>
            <person name="Chen Z."/>
            <person name="Freedman E."/>
            <person name="Gellesch M."/>
            <person name="Goldberg J."/>
            <person name="Griggs A."/>
            <person name="Gujja S."/>
            <person name="Heilman E.R."/>
            <person name="Heiman D."/>
            <person name="Howarth C."/>
            <person name="Mehta T."/>
            <person name="Neiman D."/>
            <person name="Pearson M."/>
            <person name="Roberts A."/>
            <person name="Saif S."/>
            <person name="Shea T."/>
            <person name="Shenoy N."/>
            <person name="Sisk P."/>
            <person name="Stolte C."/>
            <person name="Sykes S."/>
            <person name="White J."/>
            <person name="Yandava C."/>
            <person name="Haas B."/>
            <person name="Henn M.R."/>
            <person name="Nusbaum C."/>
            <person name="Birren B."/>
        </authorList>
    </citation>
    <scope>NUCLEOTIDE SEQUENCE [LARGE SCALE GENOMIC DNA]</scope>
</reference>
<dbReference type="STRING" id="7209.A0A1I7VW33"/>
<dbReference type="Gene3D" id="1.10.418.10">
    <property type="entry name" value="Calponin-like domain"/>
    <property type="match status" value="1"/>
</dbReference>
<keyword evidence="2" id="KW-1185">Reference proteome</keyword>
<dbReference type="Proteomes" id="UP000095285">
    <property type="component" value="Unassembled WGS sequence"/>
</dbReference>
<feature type="region of interest" description="Disordered" evidence="1">
    <location>
        <begin position="94"/>
        <end position="122"/>
    </location>
</feature>
<feature type="compositionally biased region" description="Polar residues" evidence="1">
    <location>
        <begin position="112"/>
        <end position="122"/>
    </location>
</feature>
<feature type="compositionally biased region" description="Basic and acidic residues" evidence="1">
    <location>
        <begin position="100"/>
        <end position="111"/>
    </location>
</feature>
<evidence type="ECO:0000256" key="1">
    <source>
        <dbReference type="SAM" id="MobiDB-lite"/>
    </source>
</evidence>
<dbReference type="InterPro" id="IPR036872">
    <property type="entry name" value="CH_dom_sf"/>
</dbReference>
<dbReference type="WBParaSite" id="EN70_6919">
    <property type="protein sequence ID" value="EN70_6919"/>
    <property type="gene ID" value="EN70_6919"/>
</dbReference>
<dbReference type="eggNOG" id="KOG0532">
    <property type="taxonomic scope" value="Eukaryota"/>
</dbReference>
<feature type="region of interest" description="Disordered" evidence="1">
    <location>
        <begin position="301"/>
        <end position="327"/>
    </location>
</feature>
<accession>A0A1I7VW33</accession>
<protein>
    <submittedName>
        <fullName evidence="3">Calponin-homology (CH) domain-containing protein</fullName>
    </submittedName>
</protein>
<dbReference type="SUPFAM" id="SSF47576">
    <property type="entry name" value="Calponin-homology domain, CH-domain"/>
    <property type="match status" value="1"/>
</dbReference>
<proteinExistence type="predicted"/>